<dbReference type="Proteomes" id="UP000318437">
    <property type="component" value="Unassembled WGS sequence"/>
</dbReference>
<accession>A0A5C6CXR3</accession>
<evidence type="ECO:0000313" key="2">
    <source>
        <dbReference type="Proteomes" id="UP000318437"/>
    </source>
</evidence>
<sequence>MRRRRSHYPLDTQVICGRFAASLVTCISLLQLPLPMLHSHDGFESLATLAEHVGSRHNSSMPVEDELHWHFLSPRELSQEEGSNDGSNPPETSIVCLAASGSMLVGGEKLPVNLLSHTLLTYCDLAARIRSPAFGTLGQSQPFSSLRPSVRACALLCVVRC</sequence>
<keyword evidence="2" id="KW-1185">Reference proteome</keyword>
<dbReference type="EMBL" id="SJPS01000001">
    <property type="protein sequence ID" value="TWU29330.1"/>
    <property type="molecule type" value="Genomic_DNA"/>
</dbReference>
<gene>
    <name evidence="1" type="ORF">Pla144_01060</name>
</gene>
<name>A0A5C6CXR3_9BACT</name>
<evidence type="ECO:0000313" key="1">
    <source>
        <dbReference type="EMBL" id="TWU29330.1"/>
    </source>
</evidence>
<dbReference type="AlphaFoldDB" id="A0A5C6CXR3"/>
<reference evidence="1 2" key="1">
    <citation type="submission" date="2019-02" db="EMBL/GenBank/DDBJ databases">
        <title>Deep-cultivation of Planctomycetes and their phenomic and genomic characterization uncovers novel biology.</title>
        <authorList>
            <person name="Wiegand S."/>
            <person name="Jogler M."/>
            <person name="Boedeker C."/>
            <person name="Pinto D."/>
            <person name="Vollmers J."/>
            <person name="Rivas-Marin E."/>
            <person name="Kohn T."/>
            <person name="Peeters S.H."/>
            <person name="Heuer A."/>
            <person name="Rast P."/>
            <person name="Oberbeckmann S."/>
            <person name="Bunk B."/>
            <person name="Jeske O."/>
            <person name="Meyerdierks A."/>
            <person name="Storesund J.E."/>
            <person name="Kallscheuer N."/>
            <person name="Luecker S."/>
            <person name="Lage O.M."/>
            <person name="Pohl T."/>
            <person name="Merkel B.J."/>
            <person name="Hornburger P."/>
            <person name="Mueller R.-W."/>
            <person name="Bruemmer F."/>
            <person name="Labrenz M."/>
            <person name="Spormann A.M."/>
            <person name="Op Den Camp H."/>
            <person name="Overmann J."/>
            <person name="Amann R."/>
            <person name="Jetten M.S.M."/>
            <person name="Mascher T."/>
            <person name="Medema M.H."/>
            <person name="Devos D.P."/>
            <person name="Kaster A.-K."/>
            <person name="Ovreas L."/>
            <person name="Rohde M."/>
            <person name="Galperin M.Y."/>
            <person name="Jogler C."/>
        </authorList>
    </citation>
    <scope>NUCLEOTIDE SEQUENCE [LARGE SCALE GENOMIC DNA]</scope>
    <source>
        <strain evidence="1 2">Pla144</strain>
    </source>
</reference>
<proteinExistence type="predicted"/>
<comment type="caution">
    <text evidence="1">The sequence shown here is derived from an EMBL/GenBank/DDBJ whole genome shotgun (WGS) entry which is preliminary data.</text>
</comment>
<protein>
    <submittedName>
        <fullName evidence="1">Uncharacterized protein</fullName>
    </submittedName>
</protein>
<organism evidence="1 2">
    <name type="scientific">Bythopirellula polymerisocia</name>
    <dbReference type="NCBI Taxonomy" id="2528003"/>
    <lineage>
        <taxon>Bacteria</taxon>
        <taxon>Pseudomonadati</taxon>
        <taxon>Planctomycetota</taxon>
        <taxon>Planctomycetia</taxon>
        <taxon>Pirellulales</taxon>
        <taxon>Lacipirellulaceae</taxon>
        <taxon>Bythopirellula</taxon>
    </lineage>
</organism>